<comment type="similarity">
    <text evidence="1">Belongs to the PPR family. P subfamily.</text>
</comment>
<dbReference type="PROSITE" id="PS51375">
    <property type="entry name" value="PPR"/>
    <property type="match status" value="2"/>
</dbReference>
<protein>
    <recommendedName>
        <fullName evidence="6">Pentacotripeptide-repeat region of PRORP domain-containing protein</fullName>
    </recommendedName>
</protein>
<dbReference type="Pfam" id="PF01535">
    <property type="entry name" value="PPR"/>
    <property type="match status" value="2"/>
</dbReference>
<evidence type="ECO:0000256" key="3">
    <source>
        <dbReference type="PROSITE-ProRule" id="PRU00708"/>
    </source>
</evidence>
<dbReference type="AlphaFoldDB" id="A0A1D2AD18"/>
<dbReference type="InterPro" id="IPR002885">
    <property type="entry name" value="PPR_rpt"/>
</dbReference>
<feature type="repeat" description="PPR" evidence="3">
    <location>
        <begin position="185"/>
        <end position="219"/>
    </location>
</feature>
<dbReference type="Pfam" id="PF13041">
    <property type="entry name" value="PPR_2"/>
    <property type="match status" value="1"/>
</dbReference>
<dbReference type="GO" id="GO:0003729">
    <property type="term" value="F:mRNA binding"/>
    <property type="evidence" value="ECO:0007669"/>
    <property type="project" value="InterPro"/>
</dbReference>
<feature type="compositionally biased region" description="Polar residues" evidence="4">
    <location>
        <begin position="1"/>
        <end position="14"/>
    </location>
</feature>
<reference evidence="5" key="1">
    <citation type="submission" date="2015-08" db="EMBL/GenBank/DDBJ databases">
        <authorList>
            <person name="Babu N.S."/>
            <person name="Beckwith C.J."/>
            <person name="Beseler K.G."/>
            <person name="Brison A."/>
            <person name="Carone J.V."/>
            <person name="Caskin T.P."/>
            <person name="Diamond M."/>
            <person name="Durham M.E."/>
            <person name="Foxe J.M."/>
            <person name="Go M."/>
            <person name="Henderson B.A."/>
            <person name="Jones I.B."/>
            <person name="McGettigan J.A."/>
            <person name="Micheletti S.J."/>
            <person name="Nasrallah M.E."/>
            <person name="Ortiz D."/>
            <person name="Piller C.R."/>
            <person name="Privatt S.R."/>
            <person name="Schneider S.L."/>
            <person name="Sharp S."/>
            <person name="Smith T.C."/>
            <person name="Stanton J.D."/>
            <person name="Ullery H.E."/>
            <person name="Wilson R.J."/>
            <person name="Serrano M.G."/>
            <person name="Buck G."/>
            <person name="Lee V."/>
            <person name="Wang Y."/>
            <person name="Carvalho R."/>
            <person name="Voegtly L."/>
            <person name="Shi R."/>
            <person name="Duckworth R."/>
            <person name="Johnson A."/>
            <person name="Loviza R."/>
            <person name="Walstead R."/>
            <person name="Shah Z."/>
            <person name="Kiflezghi M."/>
            <person name="Wade K."/>
            <person name="Ball S.L."/>
            <person name="Bradley K.W."/>
            <person name="Asai D.J."/>
            <person name="Bowman C.A."/>
            <person name="Russell D.A."/>
            <person name="Pope W.H."/>
            <person name="Jacobs-Sera D."/>
            <person name="Hendrix R.W."/>
            <person name="Hatfull G.F."/>
        </authorList>
    </citation>
    <scope>NUCLEOTIDE SEQUENCE</scope>
</reference>
<dbReference type="PANTHER" id="PTHR47874:SF4">
    <property type="entry name" value="EXPRESSED PROTEIN"/>
    <property type="match status" value="1"/>
</dbReference>
<proteinExistence type="inferred from homology"/>
<keyword evidence="2" id="KW-0677">Repeat</keyword>
<evidence type="ECO:0000313" key="5">
    <source>
        <dbReference type="EMBL" id="JAT77094.1"/>
    </source>
</evidence>
<sequence>MQSREALNAGTSGSPEGAQPPLRYAFPSARGPTSHNRSSALIKDMDALKQRMATAKAGTGEVAAVLSSVTFQPRAAAFTSLIQAASKAKATEKALELFQCMQDIFGIPPNTFSSSALISALAKSGQWELAEFYFHDLVARSSNDPRSRPNTVTFSALLNAYEKGGQFEKALKVFQQQLDAKVDPDLITFGSLVSACERAGQLETAIAMLDVMHNFGLSGTQQMYNAVIAAAPDWNSALEVFLGMQCAMVEPTVQTLNSTLTQAAGSGSMQPILDVLLAAGQCHASLTASTLAAVRRATTALGGDRQLAHVLSSLPSGLFK</sequence>
<evidence type="ECO:0008006" key="6">
    <source>
        <dbReference type="Google" id="ProtNLM"/>
    </source>
</evidence>
<accession>A0A1D2AD18</accession>
<evidence type="ECO:0000256" key="1">
    <source>
        <dbReference type="ARBA" id="ARBA00007626"/>
    </source>
</evidence>
<gene>
    <name evidence="5" type="ORF">g.30401</name>
</gene>
<dbReference type="NCBIfam" id="TIGR00756">
    <property type="entry name" value="PPR"/>
    <property type="match status" value="2"/>
</dbReference>
<name>A0A1D2AD18_AUXPR</name>
<feature type="repeat" description="PPR" evidence="3">
    <location>
        <begin position="150"/>
        <end position="184"/>
    </location>
</feature>
<feature type="region of interest" description="Disordered" evidence="4">
    <location>
        <begin position="1"/>
        <end position="37"/>
    </location>
</feature>
<dbReference type="PANTHER" id="PTHR47874">
    <property type="entry name" value="EXPRESSED PROTEIN"/>
    <property type="match status" value="1"/>
</dbReference>
<evidence type="ECO:0000256" key="4">
    <source>
        <dbReference type="SAM" id="MobiDB-lite"/>
    </source>
</evidence>
<organism evidence="5">
    <name type="scientific">Auxenochlorella protothecoides</name>
    <name type="common">Green microalga</name>
    <name type="synonym">Chlorella protothecoides</name>
    <dbReference type="NCBI Taxonomy" id="3075"/>
    <lineage>
        <taxon>Eukaryota</taxon>
        <taxon>Viridiplantae</taxon>
        <taxon>Chlorophyta</taxon>
        <taxon>core chlorophytes</taxon>
        <taxon>Trebouxiophyceae</taxon>
        <taxon>Chlorellales</taxon>
        <taxon>Chlorellaceae</taxon>
        <taxon>Auxenochlorella</taxon>
    </lineage>
</organism>
<dbReference type="Gene3D" id="1.25.40.10">
    <property type="entry name" value="Tetratricopeptide repeat domain"/>
    <property type="match status" value="2"/>
</dbReference>
<dbReference type="SUPFAM" id="SSF48452">
    <property type="entry name" value="TPR-like"/>
    <property type="match status" value="1"/>
</dbReference>
<dbReference type="InterPro" id="IPR011990">
    <property type="entry name" value="TPR-like_helical_dom_sf"/>
</dbReference>
<dbReference type="InterPro" id="IPR044179">
    <property type="entry name" value="PPR5-like"/>
</dbReference>
<dbReference type="EMBL" id="GDKF01001528">
    <property type="protein sequence ID" value="JAT77094.1"/>
    <property type="molecule type" value="Transcribed_RNA"/>
</dbReference>
<evidence type="ECO:0000256" key="2">
    <source>
        <dbReference type="ARBA" id="ARBA00022737"/>
    </source>
</evidence>